<dbReference type="AlphaFoldDB" id="A0A561TVX8"/>
<dbReference type="Pfam" id="PF00293">
    <property type="entry name" value="NUDIX"/>
    <property type="match status" value="1"/>
</dbReference>
<name>A0A561TVX8_9ACTN</name>
<dbReference type="InterPro" id="IPR000086">
    <property type="entry name" value="NUDIX_hydrolase_dom"/>
</dbReference>
<feature type="domain" description="Nudix hydrolase" evidence="1">
    <location>
        <begin position="4"/>
        <end position="55"/>
    </location>
</feature>
<dbReference type="EMBL" id="VIWT01000002">
    <property type="protein sequence ID" value="TWF91273.1"/>
    <property type="molecule type" value="Genomic_DNA"/>
</dbReference>
<evidence type="ECO:0000313" key="2">
    <source>
        <dbReference type="EMBL" id="TWF91273.1"/>
    </source>
</evidence>
<gene>
    <name evidence="2" type="ORF">FHX73_12385</name>
</gene>
<sequence>MDKQRVRAVLLTEHNTMLVISRIRPGIPPYQVLVGGGVEDDDADLEAALLREIHEDSIDQALDGAGPLVHARDAGIITFASAPLHGGELLDPMTPELVNLIQPGSAPHVAAFQLIGACPALDVVLTSTSTIRHREDARSALAQPIPDERLRTVLDVLSAG</sequence>
<organism evidence="2 3">
    <name type="scientific">Kitasatospora viridis</name>
    <dbReference type="NCBI Taxonomy" id="281105"/>
    <lineage>
        <taxon>Bacteria</taxon>
        <taxon>Bacillati</taxon>
        <taxon>Actinomycetota</taxon>
        <taxon>Actinomycetes</taxon>
        <taxon>Kitasatosporales</taxon>
        <taxon>Streptomycetaceae</taxon>
        <taxon>Kitasatospora</taxon>
    </lineage>
</organism>
<protein>
    <recommendedName>
        <fullName evidence="1">Nudix hydrolase domain-containing protein</fullName>
    </recommendedName>
</protein>
<reference evidence="2 3" key="1">
    <citation type="submission" date="2019-06" db="EMBL/GenBank/DDBJ databases">
        <title>Sequencing the genomes of 1000 actinobacteria strains.</title>
        <authorList>
            <person name="Klenk H.-P."/>
        </authorList>
    </citation>
    <scope>NUCLEOTIDE SEQUENCE [LARGE SCALE GENOMIC DNA]</scope>
    <source>
        <strain evidence="2 3">DSM 44826</strain>
    </source>
</reference>
<dbReference type="RefSeq" id="WP_145908886.1">
    <property type="nucleotide sequence ID" value="NZ_BAAAMZ010000053.1"/>
</dbReference>
<evidence type="ECO:0000259" key="1">
    <source>
        <dbReference type="Pfam" id="PF00293"/>
    </source>
</evidence>
<evidence type="ECO:0000313" key="3">
    <source>
        <dbReference type="Proteomes" id="UP000317940"/>
    </source>
</evidence>
<dbReference type="Proteomes" id="UP000317940">
    <property type="component" value="Unassembled WGS sequence"/>
</dbReference>
<proteinExistence type="predicted"/>
<dbReference type="Gene3D" id="3.90.79.10">
    <property type="entry name" value="Nucleoside Triphosphate Pyrophosphohydrolase"/>
    <property type="match status" value="1"/>
</dbReference>
<dbReference type="InterPro" id="IPR015797">
    <property type="entry name" value="NUDIX_hydrolase-like_dom_sf"/>
</dbReference>
<dbReference type="SUPFAM" id="SSF55811">
    <property type="entry name" value="Nudix"/>
    <property type="match status" value="1"/>
</dbReference>
<comment type="caution">
    <text evidence="2">The sequence shown here is derived from an EMBL/GenBank/DDBJ whole genome shotgun (WGS) entry which is preliminary data.</text>
</comment>
<keyword evidence="3" id="KW-1185">Reference proteome</keyword>
<dbReference type="OrthoDB" id="3848369at2"/>
<accession>A0A561TVX8</accession>